<evidence type="ECO:0000313" key="1">
    <source>
        <dbReference type="EMBL" id="EHC48483.1"/>
    </source>
</evidence>
<comment type="caution">
    <text evidence="1">The sequence shown here is derived from an EMBL/GenBank/DDBJ whole genome shotgun (WGS) entry which is preliminary data.</text>
</comment>
<sequence length="48" mass="5524">MRRFDFSTRLVVTGSTLQRFQALFEVLKVMAKPNRTGTASRDKDSLFT</sequence>
<name>G5NLE5_SALET</name>
<accession>G5NLE5</accession>
<dbReference type="Proteomes" id="UP000003532">
    <property type="component" value="Unassembled WGS sequence"/>
</dbReference>
<proteinExistence type="predicted"/>
<reference evidence="1 2" key="1">
    <citation type="journal article" date="2011" name="BMC Genomics">
        <title>Genome sequencing reveals diversification of virulence factor content and possible host adaptation in distinct subpopulations of Salmonella enterica.</title>
        <authorList>
            <person name="den Bakker H.C."/>
            <person name="Moreno Switt A.I."/>
            <person name="Govoni G."/>
            <person name="Cummings C.A."/>
            <person name="Ranieri M.L."/>
            <person name="Degoricija L."/>
            <person name="Hoelzer K."/>
            <person name="Rodriguez-Rivera L.D."/>
            <person name="Brown S."/>
            <person name="Bolchacova E."/>
            <person name="Furtado M.R."/>
            <person name="Wiedmann M."/>
        </authorList>
    </citation>
    <scope>NUCLEOTIDE SEQUENCE [LARGE SCALE GENOMIC DNA]</scope>
    <source>
        <strain evidence="1 2">R8-3668</strain>
    </source>
</reference>
<gene>
    <name evidence="1" type="ORF">LTSEINV_6027</name>
</gene>
<dbReference type="BioCyc" id="SENT913075:G120P-1336-MONOMER"/>
<organism evidence="1 2">
    <name type="scientific">Salmonella enterica subsp. enterica serovar Inverness str. R8-3668</name>
    <dbReference type="NCBI Taxonomy" id="913075"/>
    <lineage>
        <taxon>Bacteria</taxon>
        <taxon>Pseudomonadati</taxon>
        <taxon>Pseudomonadota</taxon>
        <taxon>Gammaproteobacteria</taxon>
        <taxon>Enterobacterales</taxon>
        <taxon>Enterobacteriaceae</taxon>
        <taxon>Salmonella</taxon>
    </lineage>
</organism>
<dbReference type="EMBL" id="AFCO01001968">
    <property type="protein sequence ID" value="EHC48483.1"/>
    <property type="molecule type" value="Genomic_DNA"/>
</dbReference>
<protein>
    <submittedName>
        <fullName evidence="1">Uncharacterized protein</fullName>
    </submittedName>
</protein>
<dbReference type="AlphaFoldDB" id="G5NLE5"/>
<evidence type="ECO:0000313" key="2">
    <source>
        <dbReference type="Proteomes" id="UP000003532"/>
    </source>
</evidence>